<keyword evidence="5" id="KW-0679">Respiratory chain</keyword>
<evidence type="ECO:0000256" key="2">
    <source>
        <dbReference type="ARBA" id="ARBA00004173"/>
    </source>
</evidence>
<evidence type="ECO:0000256" key="8">
    <source>
        <dbReference type="ARBA" id="ARBA00023128"/>
    </source>
</evidence>
<evidence type="ECO:0000256" key="3">
    <source>
        <dbReference type="ARBA" id="ARBA00010705"/>
    </source>
</evidence>
<dbReference type="EMBL" id="JAGKQH010000008">
    <property type="protein sequence ID" value="KAG6593937.1"/>
    <property type="molecule type" value="Genomic_DNA"/>
</dbReference>
<dbReference type="PANTHER" id="PTHR13344">
    <property type="entry name" value="NADH-UBIQUINONE OXIDOREDUCTASE"/>
    <property type="match status" value="1"/>
</dbReference>
<comment type="function">
    <text evidence="1">Accessory subunit of the mitochondrial membrane respiratory chain NADH dehydrogenase (Complex I), that is believed not to be involved in catalysis. Complex I functions in the transfer of electrons from NADH to the respiratory chain. The immediate electron acceptor for the enzyme is believed to be ubiquinone.</text>
</comment>
<reference evidence="10 11" key="1">
    <citation type="journal article" date="2021" name="Hortic Res">
        <title>The domestication of Cucurbita argyrosperma as revealed by the genome of its wild relative.</title>
        <authorList>
            <person name="Barrera-Redondo J."/>
            <person name="Sanchez-de la Vega G."/>
            <person name="Aguirre-Liguori J.A."/>
            <person name="Castellanos-Morales G."/>
            <person name="Gutierrez-Guerrero Y.T."/>
            <person name="Aguirre-Dugua X."/>
            <person name="Aguirre-Planter E."/>
            <person name="Tenaillon M.I."/>
            <person name="Lira-Saade R."/>
            <person name="Eguiarte L.E."/>
        </authorList>
    </citation>
    <scope>NUCLEOTIDE SEQUENCE [LARGE SCALE GENOMIC DNA]</scope>
    <source>
        <strain evidence="10">JBR-2021</strain>
    </source>
</reference>
<keyword evidence="7" id="KW-0249">Electron transport</keyword>
<dbReference type="InterPro" id="IPR016680">
    <property type="entry name" value="NDUFA8"/>
</dbReference>
<evidence type="ECO:0000256" key="6">
    <source>
        <dbReference type="ARBA" id="ARBA00022737"/>
    </source>
</evidence>
<evidence type="ECO:0000313" key="11">
    <source>
        <dbReference type="Proteomes" id="UP000685013"/>
    </source>
</evidence>
<sequence length="203" mass="22516">MASAVDAAGDPIPTSAVLMSSSKHIANMCRSENVAYLQCKRKDPNPEKCLEKGQQVTRCVLSLLKDLHQRCTKEMDAYVGCMVLTGYGIGVFSYMANVGNEKDFQVALQRLCGKDADISDEAAEIIVFFSLFSLRIWPLVEQSWNHFLCLSSGHKPLIMQALNPSSLGNSSFHLVLDIIPKLSYNAGPWLVARSRCSPLLKFW</sequence>
<evidence type="ECO:0000313" key="10">
    <source>
        <dbReference type="EMBL" id="KAG6593937.1"/>
    </source>
</evidence>
<evidence type="ECO:0000256" key="9">
    <source>
        <dbReference type="ARBA" id="ARBA00023157"/>
    </source>
</evidence>
<dbReference type="AlphaFoldDB" id="A0AAV6NB14"/>
<comment type="similarity">
    <text evidence="3">Belongs to the complex I NDUFA8 subunit family.</text>
</comment>
<dbReference type="GO" id="GO:0006120">
    <property type="term" value="P:mitochondrial electron transport, NADH to ubiquinone"/>
    <property type="evidence" value="ECO:0007669"/>
    <property type="project" value="InterPro"/>
</dbReference>
<keyword evidence="11" id="KW-1185">Reference proteome</keyword>
<name>A0AAV6NB14_9ROSI</name>
<dbReference type="GO" id="GO:0005739">
    <property type="term" value="C:mitochondrion"/>
    <property type="evidence" value="ECO:0007669"/>
    <property type="project" value="UniProtKB-SubCell"/>
</dbReference>
<keyword evidence="8" id="KW-0496">Mitochondrion</keyword>
<protein>
    <submittedName>
        <fullName evidence="10">NADH dehydrogenase [ubiquinone] 1 alpha subcomplex subunit 8-B</fullName>
    </submittedName>
</protein>
<accession>A0AAV6NB14</accession>
<proteinExistence type="inferred from homology"/>
<evidence type="ECO:0000256" key="1">
    <source>
        <dbReference type="ARBA" id="ARBA00003195"/>
    </source>
</evidence>
<gene>
    <name evidence="10" type="ORF">SDJN03_13413</name>
</gene>
<comment type="caution">
    <text evidence="10">The sequence shown here is derived from an EMBL/GenBank/DDBJ whole genome shotgun (WGS) entry which is preliminary data.</text>
</comment>
<feature type="non-terminal residue" evidence="10">
    <location>
        <position position="1"/>
    </location>
</feature>
<evidence type="ECO:0000256" key="4">
    <source>
        <dbReference type="ARBA" id="ARBA00022448"/>
    </source>
</evidence>
<organism evidence="10 11">
    <name type="scientific">Cucurbita argyrosperma subsp. sororia</name>
    <dbReference type="NCBI Taxonomy" id="37648"/>
    <lineage>
        <taxon>Eukaryota</taxon>
        <taxon>Viridiplantae</taxon>
        <taxon>Streptophyta</taxon>
        <taxon>Embryophyta</taxon>
        <taxon>Tracheophyta</taxon>
        <taxon>Spermatophyta</taxon>
        <taxon>Magnoliopsida</taxon>
        <taxon>eudicotyledons</taxon>
        <taxon>Gunneridae</taxon>
        <taxon>Pentapetalae</taxon>
        <taxon>rosids</taxon>
        <taxon>fabids</taxon>
        <taxon>Cucurbitales</taxon>
        <taxon>Cucurbitaceae</taxon>
        <taxon>Cucurbiteae</taxon>
        <taxon>Cucurbita</taxon>
    </lineage>
</organism>
<dbReference type="Proteomes" id="UP000685013">
    <property type="component" value="Chromosome 8"/>
</dbReference>
<evidence type="ECO:0000256" key="7">
    <source>
        <dbReference type="ARBA" id="ARBA00022982"/>
    </source>
</evidence>
<keyword evidence="9" id="KW-1015">Disulfide bond</keyword>
<dbReference type="PROSITE" id="PS51808">
    <property type="entry name" value="CHCH"/>
    <property type="match status" value="1"/>
</dbReference>
<dbReference type="PANTHER" id="PTHR13344:SF0">
    <property type="entry name" value="NADH DEHYDROGENASE [UBIQUINONE] 1 ALPHA SUBCOMPLEX SUBUNIT 8"/>
    <property type="match status" value="1"/>
</dbReference>
<evidence type="ECO:0000256" key="5">
    <source>
        <dbReference type="ARBA" id="ARBA00022660"/>
    </source>
</evidence>
<keyword evidence="6" id="KW-0677">Repeat</keyword>
<keyword evidence="4" id="KW-0813">Transport</keyword>
<comment type="subcellular location">
    <subcellularLocation>
        <location evidence="2">Mitochondrion</location>
    </subcellularLocation>
</comment>